<protein>
    <submittedName>
        <fullName evidence="7">S9 family peptidase</fullName>
    </submittedName>
</protein>
<evidence type="ECO:0000259" key="5">
    <source>
        <dbReference type="Pfam" id="PF00326"/>
    </source>
</evidence>
<comment type="similarity">
    <text evidence="1">Belongs to the peptidase S9A family.</text>
</comment>
<dbReference type="AlphaFoldDB" id="A0AAW9ACD9"/>
<evidence type="ECO:0000256" key="4">
    <source>
        <dbReference type="ARBA" id="ARBA00022825"/>
    </source>
</evidence>
<dbReference type="RefSeq" id="WP_317941309.1">
    <property type="nucleotide sequence ID" value="NZ_JAUBDJ010000015.1"/>
</dbReference>
<evidence type="ECO:0000256" key="2">
    <source>
        <dbReference type="ARBA" id="ARBA00022670"/>
    </source>
</evidence>
<dbReference type="InterPro" id="IPR002470">
    <property type="entry name" value="Peptidase_S9A"/>
</dbReference>
<gene>
    <name evidence="7" type="ORF">QTL97_17000</name>
</gene>
<dbReference type="EMBL" id="JAUBDJ010000015">
    <property type="protein sequence ID" value="MDW0118625.1"/>
    <property type="molecule type" value="Genomic_DNA"/>
</dbReference>
<keyword evidence="8" id="KW-1185">Reference proteome</keyword>
<keyword evidence="3" id="KW-0378">Hydrolase</keyword>
<dbReference type="Gene3D" id="2.130.10.120">
    <property type="entry name" value="Prolyl oligopeptidase, N-terminal domain"/>
    <property type="match status" value="1"/>
</dbReference>
<dbReference type="InterPro" id="IPR051543">
    <property type="entry name" value="Serine_Peptidase_S9A"/>
</dbReference>
<feature type="domain" description="Peptidase S9 prolyl oligopeptidase catalytic" evidence="5">
    <location>
        <begin position="468"/>
        <end position="677"/>
    </location>
</feature>
<name>A0AAW9ACD9_9BACL</name>
<dbReference type="GO" id="GO:0006508">
    <property type="term" value="P:proteolysis"/>
    <property type="evidence" value="ECO:0007669"/>
    <property type="project" value="UniProtKB-KW"/>
</dbReference>
<dbReference type="InterPro" id="IPR029058">
    <property type="entry name" value="AB_hydrolase_fold"/>
</dbReference>
<organism evidence="7 8">
    <name type="scientific">Sporosarcina thermotolerans</name>
    <dbReference type="NCBI Taxonomy" id="633404"/>
    <lineage>
        <taxon>Bacteria</taxon>
        <taxon>Bacillati</taxon>
        <taxon>Bacillota</taxon>
        <taxon>Bacilli</taxon>
        <taxon>Bacillales</taxon>
        <taxon>Caryophanaceae</taxon>
        <taxon>Sporosarcina</taxon>
    </lineage>
</organism>
<dbReference type="Proteomes" id="UP001271648">
    <property type="component" value="Unassembled WGS sequence"/>
</dbReference>
<proteinExistence type="inferred from homology"/>
<sequence length="681" mass="78853">MKPPTAKQIPYKHRIHGDIREDHYYWLKDRDNKDVINYLEEENQYYDHILEPLKEQTDEIFESMVQRIPETEERVPVQRGPYFYYSRLEKEKQYPIFARKIAANREQLDKAKEEIVIDVNELAHEDEYLNVTERRITADHRLLAYLENRDGSDRYTLYIKDLETGSLLEDQIPNVYLFGSIEWSRSGQYIFYIIMDENQRPYQLWRHRLSTSNTDDELIYEETDPTFTLFINTSQSGKFIFIQSHSTETTEFRLLDTDLPEDPPKLVDERKHGVTYDVEHWEDDLLILTNENALNFQLLRCPLDNPGLREPVINYDGKRFLQAVYPFRDALLIFGREKGMTQIWRFHDGKLEQFAWDEPIYTVSVVGNQSYTTTEVLIEYQSLLTPRTTFAVDLFSGNKQQLQVAPVSGNYDPSSYRQKQVWATAEDGVNIPMIMVYHKDAFLSGPAPLILEGYGSYGANSDPYFNPYSIPLLDKGIVFVTAHIRGGSEMGRSWYEDGKMQKKRNSFTDFIAAATYLIDEKYTTSSQLAARGGSAGGLLVGAVANVAGELFEVIVPEVPFVDVVTTMLDDTIPLTTLEWEEWGNPQKPEDYFYMKSYSPYDNVEKKEYPHLYVTAGLNDPRVGYFEPAKWVARLREKKTDDNTLVLKTNMGAGHFGASGRFNQLKEESACLAFILDKIVVD</sequence>
<dbReference type="Gene3D" id="3.40.50.1820">
    <property type="entry name" value="alpha/beta hydrolase"/>
    <property type="match status" value="1"/>
</dbReference>
<dbReference type="PANTHER" id="PTHR11757:SF19">
    <property type="entry name" value="PROLYL ENDOPEPTIDASE-LIKE"/>
    <property type="match status" value="1"/>
</dbReference>
<keyword evidence="4" id="KW-0720">Serine protease</keyword>
<dbReference type="InterPro" id="IPR002471">
    <property type="entry name" value="Pept_S9_AS"/>
</dbReference>
<dbReference type="SUPFAM" id="SSF53474">
    <property type="entry name" value="alpha/beta-Hydrolases"/>
    <property type="match status" value="1"/>
</dbReference>
<evidence type="ECO:0000313" key="7">
    <source>
        <dbReference type="EMBL" id="MDW0118625.1"/>
    </source>
</evidence>
<evidence type="ECO:0000313" key="8">
    <source>
        <dbReference type="Proteomes" id="UP001271648"/>
    </source>
</evidence>
<reference evidence="7 8" key="1">
    <citation type="submission" date="2023-06" db="EMBL/GenBank/DDBJ databases">
        <title>Sporosarcina sp. nov., isolated from Korean traditional fermented seafood 'Jeotgal'.</title>
        <authorList>
            <person name="Yang A.I."/>
            <person name="Shin N.-R."/>
        </authorList>
    </citation>
    <scope>NUCLEOTIDE SEQUENCE [LARGE SCALE GENOMIC DNA]</scope>
    <source>
        <strain evidence="7 8">KCTC43456</strain>
    </source>
</reference>
<feature type="domain" description="Peptidase S9A N-terminal" evidence="6">
    <location>
        <begin position="3"/>
        <end position="403"/>
    </location>
</feature>
<dbReference type="InterPro" id="IPR001375">
    <property type="entry name" value="Peptidase_S9_cat"/>
</dbReference>
<dbReference type="PRINTS" id="PR00862">
    <property type="entry name" value="PROLIGOPTASE"/>
</dbReference>
<dbReference type="Pfam" id="PF02897">
    <property type="entry name" value="Peptidase_S9_N"/>
    <property type="match status" value="1"/>
</dbReference>
<dbReference type="PROSITE" id="PS00708">
    <property type="entry name" value="PRO_ENDOPEP_SER"/>
    <property type="match status" value="1"/>
</dbReference>
<dbReference type="Pfam" id="PF00326">
    <property type="entry name" value="Peptidase_S9"/>
    <property type="match status" value="1"/>
</dbReference>
<dbReference type="PANTHER" id="PTHR11757">
    <property type="entry name" value="PROTEASE FAMILY S9A OLIGOPEPTIDASE"/>
    <property type="match status" value="1"/>
</dbReference>
<dbReference type="InterPro" id="IPR023302">
    <property type="entry name" value="Pept_S9A_N"/>
</dbReference>
<comment type="caution">
    <text evidence="7">The sequence shown here is derived from an EMBL/GenBank/DDBJ whole genome shotgun (WGS) entry which is preliminary data.</text>
</comment>
<dbReference type="GO" id="GO:0004252">
    <property type="term" value="F:serine-type endopeptidase activity"/>
    <property type="evidence" value="ECO:0007669"/>
    <property type="project" value="InterPro"/>
</dbReference>
<evidence type="ECO:0000259" key="6">
    <source>
        <dbReference type="Pfam" id="PF02897"/>
    </source>
</evidence>
<evidence type="ECO:0000256" key="1">
    <source>
        <dbReference type="ARBA" id="ARBA00005228"/>
    </source>
</evidence>
<evidence type="ECO:0000256" key="3">
    <source>
        <dbReference type="ARBA" id="ARBA00022801"/>
    </source>
</evidence>
<keyword evidence="2" id="KW-0645">Protease</keyword>
<dbReference type="SUPFAM" id="SSF50993">
    <property type="entry name" value="Peptidase/esterase 'gauge' domain"/>
    <property type="match status" value="1"/>
</dbReference>
<accession>A0AAW9ACD9</accession>